<protein>
    <recommendedName>
        <fullName evidence="4 15">Squalene synthase</fullName>
        <shortName evidence="15">SQS</shortName>
        <shortName evidence="15">SS</shortName>
        <ecNumber evidence="4 15">2.5.1.21</ecNumber>
    </recommendedName>
</protein>
<dbReference type="EMBL" id="KN823324">
    <property type="protein sequence ID" value="KIO17995.1"/>
    <property type="molecule type" value="Genomic_DNA"/>
</dbReference>
<evidence type="ECO:0000256" key="5">
    <source>
        <dbReference type="ARBA" id="ARBA00022516"/>
    </source>
</evidence>
<evidence type="ECO:0000256" key="15">
    <source>
        <dbReference type="RuleBase" id="RU368088"/>
    </source>
</evidence>
<evidence type="ECO:0000256" key="3">
    <source>
        <dbReference type="ARBA" id="ARBA00006251"/>
    </source>
</evidence>
<dbReference type="PROSITE" id="PS01045">
    <property type="entry name" value="SQUALEN_PHYTOEN_SYN_2"/>
    <property type="match status" value="1"/>
</dbReference>
<keyword evidence="17" id="KW-1185">Reference proteome</keyword>
<evidence type="ECO:0000256" key="2">
    <source>
        <dbReference type="ARBA" id="ARBA00004370"/>
    </source>
</evidence>
<keyword evidence="5" id="KW-0444">Lipid biosynthesis</keyword>
<evidence type="ECO:0000256" key="10">
    <source>
        <dbReference type="ARBA" id="ARBA00023011"/>
    </source>
</evidence>
<dbReference type="Gene3D" id="1.10.600.10">
    <property type="entry name" value="Farnesyl Diphosphate Synthase"/>
    <property type="match status" value="1"/>
</dbReference>
<comment type="catalytic activity">
    <reaction evidence="15">
        <text>2 (2E,6E)-farnesyl diphosphate + NADPH + H(+) = squalene + 2 diphosphate + NADP(+)</text>
        <dbReference type="Rhea" id="RHEA:32295"/>
        <dbReference type="ChEBI" id="CHEBI:15378"/>
        <dbReference type="ChEBI" id="CHEBI:15440"/>
        <dbReference type="ChEBI" id="CHEBI:33019"/>
        <dbReference type="ChEBI" id="CHEBI:57783"/>
        <dbReference type="ChEBI" id="CHEBI:58349"/>
        <dbReference type="ChEBI" id="CHEBI:175763"/>
        <dbReference type="EC" id="2.5.1.21"/>
    </reaction>
</comment>
<comment type="subcellular location">
    <subcellularLocation>
        <location evidence="2">Membrane</location>
    </subcellularLocation>
</comment>
<dbReference type="PANTHER" id="PTHR11626">
    <property type="entry name" value="FARNESYL-DIPHOSPHATE FARNESYLTRANSFERASE"/>
    <property type="match status" value="1"/>
</dbReference>
<dbReference type="UniPathway" id="UPA00767">
    <property type="reaction ID" value="UER00751"/>
</dbReference>
<dbReference type="CDD" id="cd00683">
    <property type="entry name" value="Trans_IPPS_HH"/>
    <property type="match status" value="1"/>
</dbReference>
<evidence type="ECO:0000256" key="1">
    <source>
        <dbReference type="ARBA" id="ARBA00001946"/>
    </source>
</evidence>
<evidence type="ECO:0000256" key="12">
    <source>
        <dbReference type="ARBA" id="ARBA00023136"/>
    </source>
</evidence>
<keyword evidence="10" id="KW-0756">Sterol biosynthesis</keyword>
<comment type="similarity">
    <text evidence="3 15">Belongs to the phytoene/squalene synthase family.</text>
</comment>
<comment type="cofactor">
    <cofactor evidence="1 15">
        <name>Mg(2+)</name>
        <dbReference type="ChEBI" id="CHEBI:18420"/>
    </cofactor>
</comment>
<dbReference type="GO" id="GO:0055056">
    <property type="term" value="F:D-glucose transmembrane transporter activity"/>
    <property type="evidence" value="ECO:0007669"/>
    <property type="project" value="UniProtKB-UniRule"/>
</dbReference>
<dbReference type="PROSITE" id="PS01044">
    <property type="entry name" value="SQUALEN_PHYTOEN_SYN_1"/>
    <property type="match status" value="1"/>
</dbReference>
<dbReference type="InterPro" id="IPR044844">
    <property type="entry name" value="Trans_IPPS_euk-type"/>
</dbReference>
<evidence type="ECO:0000256" key="6">
    <source>
        <dbReference type="ARBA" id="ARBA00022679"/>
    </source>
</evidence>
<feature type="transmembrane region" description="Helical" evidence="15">
    <location>
        <begin position="315"/>
        <end position="336"/>
    </location>
</feature>
<organism evidence="16 17">
    <name type="scientific">Tulasnella calospora MUT 4182</name>
    <dbReference type="NCBI Taxonomy" id="1051891"/>
    <lineage>
        <taxon>Eukaryota</taxon>
        <taxon>Fungi</taxon>
        <taxon>Dikarya</taxon>
        <taxon>Basidiomycota</taxon>
        <taxon>Agaricomycotina</taxon>
        <taxon>Agaricomycetes</taxon>
        <taxon>Cantharellales</taxon>
        <taxon>Tulasnellaceae</taxon>
        <taxon>Tulasnella</taxon>
    </lineage>
</organism>
<proteinExistence type="inferred from homology"/>
<dbReference type="Proteomes" id="UP000054248">
    <property type="component" value="Unassembled WGS sequence"/>
</dbReference>
<reference evidence="16 17" key="1">
    <citation type="submission" date="2014-04" db="EMBL/GenBank/DDBJ databases">
        <authorList>
            <consortium name="DOE Joint Genome Institute"/>
            <person name="Kuo A."/>
            <person name="Girlanda M."/>
            <person name="Perotto S."/>
            <person name="Kohler A."/>
            <person name="Nagy L.G."/>
            <person name="Floudas D."/>
            <person name="Copeland A."/>
            <person name="Barry K.W."/>
            <person name="Cichocki N."/>
            <person name="Veneault-Fourrey C."/>
            <person name="LaButti K."/>
            <person name="Lindquist E.A."/>
            <person name="Lipzen A."/>
            <person name="Lundell T."/>
            <person name="Morin E."/>
            <person name="Murat C."/>
            <person name="Sun H."/>
            <person name="Tunlid A."/>
            <person name="Henrissat B."/>
            <person name="Grigoriev I.V."/>
            <person name="Hibbett D.S."/>
            <person name="Martin F."/>
            <person name="Nordberg H.P."/>
            <person name="Cantor M.N."/>
            <person name="Hua S.X."/>
        </authorList>
    </citation>
    <scope>NUCLEOTIDE SEQUENCE [LARGE SCALE GENOMIC DNA]</scope>
    <source>
        <strain evidence="16 17">MUT 4182</strain>
    </source>
</reference>
<comment type="catalytic activity">
    <reaction evidence="15">
        <text>2 (2E,6E)-farnesyl diphosphate + NADH + H(+) = squalene + 2 diphosphate + NAD(+)</text>
        <dbReference type="Rhea" id="RHEA:32299"/>
        <dbReference type="ChEBI" id="CHEBI:15378"/>
        <dbReference type="ChEBI" id="CHEBI:15440"/>
        <dbReference type="ChEBI" id="CHEBI:33019"/>
        <dbReference type="ChEBI" id="CHEBI:57540"/>
        <dbReference type="ChEBI" id="CHEBI:57945"/>
        <dbReference type="ChEBI" id="CHEBI:175763"/>
        <dbReference type="EC" id="2.5.1.21"/>
    </reaction>
</comment>
<evidence type="ECO:0000256" key="14">
    <source>
        <dbReference type="ARBA" id="ARBA00023221"/>
    </source>
</evidence>
<keyword evidence="9 15" id="KW-1133">Transmembrane helix</keyword>
<dbReference type="InterPro" id="IPR033904">
    <property type="entry name" value="Trans_IPPS_HH"/>
</dbReference>
<keyword evidence="12 15" id="KW-0472">Membrane</keyword>
<evidence type="ECO:0000256" key="11">
    <source>
        <dbReference type="ARBA" id="ARBA00023098"/>
    </source>
</evidence>
<dbReference type="InterPro" id="IPR008949">
    <property type="entry name" value="Isoprenoid_synthase_dom_sf"/>
</dbReference>
<keyword evidence="7 15" id="KW-0812">Transmembrane</keyword>
<dbReference type="HOGENOM" id="CLU_031981_2_1_1"/>
<dbReference type="GO" id="GO:0051996">
    <property type="term" value="F:squalene synthase [NAD(P)H] activity"/>
    <property type="evidence" value="ECO:0007669"/>
    <property type="project" value="UniProtKB-UniRule"/>
</dbReference>
<keyword evidence="14" id="KW-0753">Steroid metabolism</keyword>
<comment type="function">
    <text evidence="15">Catalyzes the condensation of 2 farnesyl pyrophosphate (FPP) moieties to form squalene.</text>
</comment>
<dbReference type="SFLD" id="SFLDS00005">
    <property type="entry name" value="Isoprenoid_Synthase_Type_I"/>
    <property type="match status" value="1"/>
</dbReference>
<dbReference type="SFLD" id="SFLDG01018">
    <property type="entry name" value="Squalene/Phytoene_Synthase_Lik"/>
    <property type="match status" value="1"/>
</dbReference>
<dbReference type="GO" id="GO:0006696">
    <property type="term" value="P:ergosterol biosynthetic process"/>
    <property type="evidence" value="ECO:0007669"/>
    <property type="project" value="TreeGrafter"/>
</dbReference>
<dbReference type="InterPro" id="IPR006449">
    <property type="entry name" value="Squal_synth-like"/>
</dbReference>
<feature type="transmembrane region" description="Helical" evidence="15">
    <location>
        <begin position="465"/>
        <end position="491"/>
    </location>
</feature>
<dbReference type="AlphaFoldDB" id="A0A0C3PT97"/>
<keyword evidence="11" id="KW-0443">Lipid metabolism</keyword>
<dbReference type="NCBIfam" id="TIGR01559">
    <property type="entry name" value="squal_synth"/>
    <property type="match status" value="1"/>
</dbReference>
<evidence type="ECO:0000256" key="4">
    <source>
        <dbReference type="ARBA" id="ARBA00012373"/>
    </source>
</evidence>
<dbReference type="FunFam" id="1.10.600.10:FF:000003">
    <property type="entry name" value="Farnesyl-diphosphate farnesyltransferase 1"/>
    <property type="match status" value="1"/>
</dbReference>
<evidence type="ECO:0000256" key="9">
    <source>
        <dbReference type="ARBA" id="ARBA00022989"/>
    </source>
</evidence>
<dbReference type="GO" id="GO:0005789">
    <property type="term" value="C:endoplasmic reticulum membrane"/>
    <property type="evidence" value="ECO:0007669"/>
    <property type="project" value="TreeGrafter"/>
</dbReference>
<sequence>MGIADYALLALIHPLEFRALIQYKLWHENQRDLTATREQANSGWDRETMRECWTFLDRTSRSFSAVIKQLDGDLARTICLFYLVLRGLDTIEDDMTIPDAEKQPILRNFHNYLSQPGWTFDKNGPNEKDRDLLVKFHVVITELDHLQPQCKAVIVDICEKMQRGMADFAHKATLAAKSSNPDDKYVQSIQEFDLYCHYVAGLVGEGLSRLFAASGKEASWIADQLVLSNSMGSLLQKTNILRDLAEDVDEGRYFWPKEIWGAYGFKELAELKEPANQDRALWALSGMTLDTMRHVTDALDYLTLLKNQSVFNFCAIPAVMALATLDVCFMNPAVLVRNVKIRKGQAVRLIMDATNPRDVAVICRDYVRSIHHKISPQDPNFMKLSIMCGRVEQWVEHHYPSIISVVTSQPQPDGTRTTHAKITPDESDARLRILKREVEIHKLKIGPAGLNPGPRYEQEGLPKELYLVIFGGLLVTCMLGLGLVFGVVYLADWFDDINA</sequence>
<dbReference type="EC" id="2.5.1.21" evidence="4 15"/>
<dbReference type="InterPro" id="IPR002060">
    <property type="entry name" value="Squ/phyt_synthse"/>
</dbReference>
<keyword evidence="8" id="KW-0752">Steroid biosynthesis</keyword>
<evidence type="ECO:0000313" key="16">
    <source>
        <dbReference type="EMBL" id="KIO17995.1"/>
    </source>
</evidence>
<dbReference type="GO" id="GO:0045338">
    <property type="term" value="P:farnesyl diphosphate metabolic process"/>
    <property type="evidence" value="ECO:0007669"/>
    <property type="project" value="InterPro"/>
</dbReference>
<keyword evidence="13" id="KW-1207">Sterol metabolism</keyword>
<evidence type="ECO:0000256" key="8">
    <source>
        <dbReference type="ARBA" id="ARBA00022955"/>
    </source>
</evidence>
<dbReference type="SUPFAM" id="SSF48576">
    <property type="entry name" value="Terpenoid synthases"/>
    <property type="match status" value="1"/>
</dbReference>
<name>A0A0C3PT97_9AGAM</name>
<evidence type="ECO:0000313" key="17">
    <source>
        <dbReference type="Proteomes" id="UP000054248"/>
    </source>
</evidence>
<dbReference type="PANTHER" id="PTHR11626:SF2">
    <property type="entry name" value="SQUALENE SYNTHASE"/>
    <property type="match status" value="1"/>
</dbReference>
<gene>
    <name evidence="16" type="ORF">M407DRAFT_163961</name>
</gene>
<dbReference type="STRING" id="1051891.A0A0C3PT97"/>
<evidence type="ECO:0000256" key="13">
    <source>
        <dbReference type="ARBA" id="ARBA00023166"/>
    </source>
</evidence>
<evidence type="ECO:0000256" key="7">
    <source>
        <dbReference type="ARBA" id="ARBA00022692"/>
    </source>
</evidence>
<reference evidence="17" key="2">
    <citation type="submission" date="2015-01" db="EMBL/GenBank/DDBJ databases">
        <title>Evolutionary Origins and Diversification of the Mycorrhizal Mutualists.</title>
        <authorList>
            <consortium name="DOE Joint Genome Institute"/>
            <consortium name="Mycorrhizal Genomics Consortium"/>
            <person name="Kohler A."/>
            <person name="Kuo A."/>
            <person name="Nagy L.G."/>
            <person name="Floudas D."/>
            <person name="Copeland A."/>
            <person name="Barry K.W."/>
            <person name="Cichocki N."/>
            <person name="Veneault-Fourrey C."/>
            <person name="LaButti K."/>
            <person name="Lindquist E.A."/>
            <person name="Lipzen A."/>
            <person name="Lundell T."/>
            <person name="Morin E."/>
            <person name="Murat C."/>
            <person name="Riley R."/>
            <person name="Ohm R."/>
            <person name="Sun H."/>
            <person name="Tunlid A."/>
            <person name="Henrissat B."/>
            <person name="Grigoriev I.V."/>
            <person name="Hibbett D.S."/>
            <person name="Martin F."/>
        </authorList>
    </citation>
    <scope>NUCLEOTIDE SEQUENCE [LARGE SCALE GENOMIC DNA]</scope>
    <source>
        <strain evidence="17">MUT 4182</strain>
    </source>
</reference>
<comment type="pathway">
    <text evidence="15">Terpene metabolism; lanosterol biosynthesis; lanosterol from farnesyl diphosphate: step 1/3.</text>
</comment>
<keyword evidence="6 15" id="KW-0808">Transferase</keyword>
<dbReference type="OrthoDB" id="431150at2759"/>
<dbReference type="InterPro" id="IPR019845">
    <property type="entry name" value="Squalene/phytoene_synthase_CS"/>
</dbReference>
<dbReference type="Pfam" id="PF00494">
    <property type="entry name" value="SQS_PSY"/>
    <property type="match status" value="1"/>
</dbReference>
<accession>A0A0C3PT97</accession>